<gene>
    <name evidence="2" type="ORF">HNR23_004637</name>
</gene>
<dbReference type="Proteomes" id="UP000546642">
    <property type="component" value="Unassembled WGS sequence"/>
</dbReference>
<proteinExistence type="predicted"/>
<reference evidence="2 3" key="1">
    <citation type="submission" date="2020-08" db="EMBL/GenBank/DDBJ databases">
        <title>Sequencing the genomes of 1000 actinobacteria strains.</title>
        <authorList>
            <person name="Klenk H.-P."/>
        </authorList>
    </citation>
    <scope>NUCLEOTIDE SEQUENCE [LARGE SCALE GENOMIC DNA]</scope>
    <source>
        <strain evidence="2 3">DSM 46659</strain>
    </source>
</reference>
<comment type="caution">
    <text evidence="2">The sequence shown here is derived from an EMBL/GenBank/DDBJ whole genome shotgun (WGS) entry which is preliminary data.</text>
</comment>
<evidence type="ECO:0000313" key="2">
    <source>
        <dbReference type="EMBL" id="MBB6174577.1"/>
    </source>
</evidence>
<organism evidence="2 3">
    <name type="scientific">Nocardiopsis mwathae</name>
    <dbReference type="NCBI Taxonomy" id="1472723"/>
    <lineage>
        <taxon>Bacteria</taxon>
        <taxon>Bacillati</taxon>
        <taxon>Actinomycetota</taxon>
        <taxon>Actinomycetes</taxon>
        <taxon>Streptosporangiales</taxon>
        <taxon>Nocardiopsidaceae</taxon>
        <taxon>Nocardiopsis</taxon>
    </lineage>
</organism>
<dbReference type="RefSeq" id="WP_184078689.1">
    <property type="nucleotide sequence ID" value="NZ_JACHDS010000001.1"/>
</dbReference>
<name>A0A7W9YM41_9ACTN</name>
<dbReference type="EMBL" id="JACHDS010000001">
    <property type="protein sequence ID" value="MBB6174577.1"/>
    <property type="molecule type" value="Genomic_DNA"/>
</dbReference>
<feature type="compositionally biased region" description="Basic residues" evidence="1">
    <location>
        <begin position="201"/>
        <end position="210"/>
    </location>
</feature>
<sequence length="222" mass="23798">MTDLLLVLTGAGISLASSVTVTWLQARYNRRGEVRESTRVSTRRLTALFIAERDDPGADASGGPTSALAEAELLAMTITDRRSRERIRDLTRLLRELRLPELRELSGVRPERARRVLCDHALEVLGALYRGERLPAVPEQVQRMLSVEDEALSIHAGDLPVSTAPAAGQTAEPEAAERSAAAGDAGGAGDAAEADIPKSSVPRRPRRTTRTTRDKGASGGDA</sequence>
<accession>A0A7W9YM41</accession>
<protein>
    <submittedName>
        <fullName evidence="2">Uncharacterized protein</fullName>
    </submittedName>
</protein>
<feature type="region of interest" description="Disordered" evidence="1">
    <location>
        <begin position="160"/>
        <end position="222"/>
    </location>
</feature>
<dbReference type="AlphaFoldDB" id="A0A7W9YM41"/>
<keyword evidence="3" id="KW-1185">Reference proteome</keyword>
<evidence type="ECO:0000256" key="1">
    <source>
        <dbReference type="SAM" id="MobiDB-lite"/>
    </source>
</evidence>
<evidence type="ECO:0000313" key="3">
    <source>
        <dbReference type="Proteomes" id="UP000546642"/>
    </source>
</evidence>